<name>A0A1X1R8K4_MYCBE</name>
<sequence length="424" mass="43330">MADRLDVAERLGEGRPSVERTQTYVRACHALGYGHPDLTGRPNQLLDWYDSEDGLDLLALDRDCAQLRTASSAVTEALRIQRAQAAELAAAWTGPGGEAAARFLERHCDAGATAATELRAAAQRCESLRDNLWYLVDSKVATAIAVDERTRAQRPEWLAAATAVTTGAGDRAAAEEVVHAQIGPYVDEDVRIDWLTTMRSTVGGVATSYDMVIDRMATAPSACFEFPADLQPGARSPVTAAPPVAPPTVIPAPAPAAPAAPVAAPPPDPGTGLGDALGAPAGDLGGGGLGGLAGLAGRIVDAMSGLIEGGDGLDDDYPHLPDEADEADEPDEPDEADEPDASREAGEPEHADGPKEADAAAQPLAEPPPAGPAVNEPAARNDPPPPNAPPTPGATPPPGGPPAPGNEGSTPCEVAADQLPQAGQ</sequence>
<protein>
    <recommendedName>
        <fullName evidence="4">Alanine and proline rich protein</fullName>
    </recommendedName>
</protein>
<evidence type="ECO:0000256" key="1">
    <source>
        <dbReference type="SAM" id="MobiDB-lite"/>
    </source>
</evidence>
<accession>A0A1X1R8K4</accession>
<feature type="region of interest" description="Disordered" evidence="1">
    <location>
        <begin position="307"/>
        <end position="424"/>
    </location>
</feature>
<feature type="compositionally biased region" description="Basic and acidic residues" evidence="1">
    <location>
        <begin position="340"/>
        <end position="358"/>
    </location>
</feature>
<proteinExistence type="predicted"/>
<evidence type="ECO:0000313" key="2">
    <source>
        <dbReference type="EMBL" id="ORV01230.1"/>
    </source>
</evidence>
<keyword evidence="3" id="KW-1185">Reference proteome</keyword>
<evidence type="ECO:0008006" key="4">
    <source>
        <dbReference type="Google" id="ProtNLM"/>
    </source>
</evidence>
<comment type="caution">
    <text evidence="2">The sequence shown here is derived from an EMBL/GenBank/DDBJ whole genome shotgun (WGS) entry which is preliminary data.</text>
</comment>
<dbReference type="EMBL" id="LQOK01000021">
    <property type="protein sequence ID" value="ORV01230.1"/>
    <property type="molecule type" value="Genomic_DNA"/>
</dbReference>
<feature type="compositionally biased region" description="Low complexity" evidence="1">
    <location>
        <begin position="372"/>
        <end position="381"/>
    </location>
</feature>
<feature type="compositionally biased region" description="Pro residues" evidence="1">
    <location>
        <begin position="255"/>
        <end position="269"/>
    </location>
</feature>
<dbReference type="AlphaFoldDB" id="A0A1X1R8K4"/>
<gene>
    <name evidence="2" type="ORF">AWB93_07480</name>
</gene>
<feature type="compositionally biased region" description="Acidic residues" evidence="1">
    <location>
        <begin position="323"/>
        <end position="339"/>
    </location>
</feature>
<reference evidence="2 3" key="1">
    <citation type="submission" date="2016-01" db="EMBL/GenBank/DDBJ databases">
        <title>The new phylogeny of the genus Mycobacterium.</title>
        <authorList>
            <person name="Tarcisio F."/>
            <person name="Conor M."/>
            <person name="Antonella G."/>
            <person name="Elisabetta G."/>
            <person name="Giulia F.S."/>
            <person name="Sara T."/>
            <person name="Anna F."/>
            <person name="Clotilde B."/>
            <person name="Roberto B."/>
            <person name="Veronica D.S."/>
            <person name="Fabio R."/>
            <person name="Monica P."/>
            <person name="Olivier J."/>
            <person name="Enrico T."/>
            <person name="Nicola S."/>
        </authorList>
    </citation>
    <scope>NUCLEOTIDE SEQUENCE [LARGE SCALE GENOMIC DNA]</scope>
    <source>
        <strain evidence="2 3">DSM 44277</strain>
    </source>
</reference>
<dbReference type="RefSeq" id="WP_085180103.1">
    <property type="nucleotide sequence ID" value="NZ_LQOK01000021.1"/>
</dbReference>
<dbReference type="STRING" id="56425.AWB93_07480"/>
<evidence type="ECO:0000313" key="3">
    <source>
        <dbReference type="Proteomes" id="UP000193990"/>
    </source>
</evidence>
<feature type="compositionally biased region" description="Pro residues" evidence="1">
    <location>
        <begin position="382"/>
        <end position="404"/>
    </location>
</feature>
<feature type="region of interest" description="Disordered" evidence="1">
    <location>
        <begin position="255"/>
        <end position="278"/>
    </location>
</feature>
<organism evidence="2 3">
    <name type="scientific">Mycobacterium bohemicum</name>
    <dbReference type="NCBI Taxonomy" id="56425"/>
    <lineage>
        <taxon>Bacteria</taxon>
        <taxon>Bacillati</taxon>
        <taxon>Actinomycetota</taxon>
        <taxon>Actinomycetes</taxon>
        <taxon>Mycobacteriales</taxon>
        <taxon>Mycobacteriaceae</taxon>
        <taxon>Mycobacterium</taxon>
    </lineage>
</organism>
<dbReference type="Proteomes" id="UP000193990">
    <property type="component" value="Unassembled WGS sequence"/>
</dbReference>